<gene>
    <name evidence="2" type="ORF">EIZ62_11705</name>
</gene>
<dbReference type="Proteomes" id="UP000422572">
    <property type="component" value="Chromosome"/>
</dbReference>
<evidence type="ECO:0000313" key="3">
    <source>
        <dbReference type="Proteomes" id="UP000422572"/>
    </source>
</evidence>
<keyword evidence="1" id="KW-0812">Transmembrane</keyword>
<proteinExistence type="predicted"/>
<keyword evidence="3" id="KW-1185">Reference proteome</keyword>
<keyword evidence="1" id="KW-1133">Transmembrane helix</keyword>
<feature type="transmembrane region" description="Helical" evidence="1">
    <location>
        <begin position="157"/>
        <end position="183"/>
    </location>
</feature>
<protein>
    <submittedName>
        <fullName evidence="2">Uncharacterized protein</fullName>
    </submittedName>
</protein>
<feature type="transmembrane region" description="Helical" evidence="1">
    <location>
        <begin position="37"/>
        <end position="56"/>
    </location>
</feature>
<reference evidence="2 3" key="1">
    <citation type="submission" date="2018-12" db="EMBL/GenBank/DDBJ databases">
        <title>Complete genome sequence of Streptomyces ficellus NRRL8067, the producer of ficellomycin, feldamycin and nojirimycin.</title>
        <authorList>
            <person name="Zhang H."/>
            <person name="Yue R."/>
            <person name="Liu Y."/>
            <person name="Li M."/>
            <person name="Mu H."/>
            <person name="Zhang J."/>
        </authorList>
    </citation>
    <scope>NUCLEOTIDE SEQUENCE [LARGE SCALE GENOMIC DNA]</scope>
    <source>
        <strain evidence="2 3">NRRL 8067</strain>
    </source>
</reference>
<feature type="transmembrane region" description="Helical" evidence="1">
    <location>
        <begin position="229"/>
        <end position="247"/>
    </location>
</feature>
<feature type="transmembrane region" description="Helical" evidence="1">
    <location>
        <begin position="114"/>
        <end position="136"/>
    </location>
</feature>
<dbReference type="EMBL" id="CP034279">
    <property type="protein sequence ID" value="QGV78839.1"/>
    <property type="molecule type" value="Genomic_DNA"/>
</dbReference>
<feature type="transmembrane region" description="Helical" evidence="1">
    <location>
        <begin position="195"/>
        <end position="217"/>
    </location>
</feature>
<dbReference type="AlphaFoldDB" id="A0A6I6FJB0"/>
<organism evidence="2 3">
    <name type="scientific">Streptomyces ficellus</name>
    <dbReference type="NCBI Taxonomy" id="1977088"/>
    <lineage>
        <taxon>Bacteria</taxon>
        <taxon>Bacillati</taxon>
        <taxon>Actinomycetota</taxon>
        <taxon>Actinomycetes</taxon>
        <taxon>Kitasatosporales</taxon>
        <taxon>Streptomycetaceae</taxon>
        <taxon>Streptomyces</taxon>
    </lineage>
</organism>
<sequence>MATDSPPRPVTVARPLPWRRLARAELHRLLAPRAARLTAVLLPVAVVAFGLSKLLLHDADASNAWHRAEERYRQFQADVVEFGLPTSAGIGPRQFFDDPRYVMETLAFGDLRTLITALAAGAVLLGIFSGGTDWSSRVMLTLSAAEPRRARLFTTRALLVTGLSAAVTAAAGALLVPLLLVAAAFRGVPQGLDGAFWAALTSQLLRGVVLVGLLCLLGHALATLTRRTSIALALAFLYLASAGRVFADRGPRLSEYDMSGLVFAVLNEKPVIPMERSDCFAGPGCEAAHVDLTAADGFVGVLLYLVPVLALALWRSLRTDLG</sequence>
<evidence type="ECO:0000313" key="2">
    <source>
        <dbReference type="EMBL" id="QGV78839.1"/>
    </source>
</evidence>
<accession>A0A6I6FJB0</accession>
<feature type="transmembrane region" description="Helical" evidence="1">
    <location>
        <begin position="298"/>
        <end position="317"/>
    </location>
</feature>
<name>A0A6I6FJB0_9ACTN</name>
<dbReference type="KEGG" id="sfic:EIZ62_11705"/>
<evidence type="ECO:0000256" key="1">
    <source>
        <dbReference type="SAM" id="Phobius"/>
    </source>
</evidence>
<keyword evidence="1" id="KW-0472">Membrane</keyword>
<dbReference type="OrthoDB" id="4337061at2"/>